<evidence type="ECO:0000313" key="5">
    <source>
        <dbReference type="EMBL" id="TVU31088.1"/>
    </source>
</evidence>
<dbReference type="InterPro" id="IPR002083">
    <property type="entry name" value="MATH/TRAF_dom"/>
</dbReference>
<dbReference type="EMBL" id="RWGY01000011">
    <property type="protein sequence ID" value="TVU31088.1"/>
    <property type="molecule type" value="Genomic_DNA"/>
</dbReference>
<dbReference type="Proteomes" id="UP000324897">
    <property type="component" value="Chromosome 1"/>
</dbReference>
<dbReference type="PANTHER" id="PTHR26379">
    <property type="entry name" value="BTB/POZ AND MATH DOMAIN-CONTAINING PROTEIN 1"/>
    <property type="match status" value="1"/>
</dbReference>
<keyword evidence="6" id="KW-1185">Reference proteome</keyword>
<dbReference type="Gene3D" id="6.10.250.3030">
    <property type="match status" value="1"/>
</dbReference>
<dbReference type="AlphaFoldDB" id="A0A5J9V6F7"/>
<proteinExistence type="inferred from homology"/>
<evidence type="ECO:0000256" key="2">
    <source>
        <dbReference type="ARBA" id="ARBA00010846"/>
    </source>
</evidence>
<organism evidence="5 6">
    <name type="scientific">Eragrostis curvula</name>
    <name type="common">weeping love grass</name>
    <dbReference type="NCBI Taxonomy" id="38414"/>
    <lineage>
        <taxon>Eukaryota</taxon>
        <taxon>Viridiplantae</taxon>
        <taxon>Streptophyta</taxon>
        <taxon>Embryophyta</taxon>
        <taxon>Tracheophyta</taxon>
        <taxon>Spermatophyta</taxon>
        <taxon>Magnoliopsida</taxon>
        <taxon>Liliopsida</taxon>
        <taxon>Poales</taxon>
        <taxon>Poaceae</taxon>
        <taxon>PACMAD clade</taxon>
        <taxon>Chloridoideae</taxon>
        <taxon>Eragrostideae</taxon>
        <taxon>Eragrostidinae</taxon>
        <taxon>Eragrostis</taxon>
    </lineage>
</organism>
<dbReference type="SUPFAM" id="SSF49599">
    <property type="entry name" value="TRAF domain-like"/>
    <property type="match status" value="1"/>
</dbReference>
<dbReference type="CDD" id="cd00121">
    <property type="entry name" value="MATH"/>
    <property type="match status" value="1"/>
</dbReference>
<dbReference type="OrthoDB" id="664503at2759"/>
<name>A0A5J9V6F7_9POAL</name>
<dbReference type="Pfam" id="PF22486">
    <property type="entry name" value="MATH_2"/>
    <property type="match status" value="1"/>
</dbReference>
<evidence type="ECO:0000259" key="3">
    <source>
        <dbReference type="PROSITE" id="PS50097"/>
    </source>
</evidence>
<gene>
    <name evidence="5" type="ORF">EJB05_22757</name>
</gene>
<dbReference type="SUPFAM" id="SSF54695">
    <property type="entry name" value="POZ domain"/>
    <property type="match status" value="1"/>
</dbReference>
<dbReference type="SMART" id="SM00225">
    <property type="entry name" value="BTB"/>
    <property type="match status" value="1"/>
</dbReference>
<dbReference type="InterPro" id="IPR056423">
    <property type="entry name" value="BACK_BPM_SPOP"/>
</dbReference>
<dbReference type="PROSITE" id="PS50144">
    <property type="entry name" value="MATH"/>
    <property type="match status" value="1"/>
</dbReference>
<evidence type="ECO:0000256" key="1">
    <source>
        <dbReference type="ARBA" id="ARBA00004906"/>
    </source>
</evidence>
<dbReference type="CDD" id="cd18280">
    <property type="entry name" value="BTB_POZ_BPM_plant"/>
    <property type="match status" value="1"/>
</dbReference>
<dbReference type="InterPro" id="IPR000210">
    <property type="entry name" value="BTB/POZ_dom"/>
</dbReference>
<dbReference type="Gene3D" id="2.60.210.10">
    <property type="entry name" value="Apoptosis, Tumor Necrosis Factor Receptor Associated Protein 2, Chain A"/>
    <property type="match status" value="1"/>
</dbReference>
<dbReference type="InterPro" id="IPR011333">
    <property type="entry name" value="SKP1/BTB/POZ_sf"/>
</dbReference>
<dbReference type="InterPro" id="IPR045005">
    <property type="entry name" value="BPM1-6"/>
</dbReference>
<dbReference type="PROSITE" id="PS50097">
    <property type="entry name" value="BTB"/>
    <property type="match status" value="1"/>
</dbReference>
<dbReference type="Gramene" id="TVU31088">
    <property type="protein sequence ID" value="TVU31088"/>
    <property type="gene ID" value="EJB05_22757"/>
</dbReference>
<comment type="similarity">
    <text evidence="2">Belongs to the Tdpoz family.</text>
</comment>
<dbReference type="InterPro" id="IPR008974">
    <property type="entry name" value="TRAF-like"/>
</dbReference>
<dbReference type="Gene3D" id="3.30.710.10">
    <property type="entry name" value="Potassium Channel Kv1.1, Chain A"/>
    <property type="match status" value="1"/>
</dbReference>
<evidence type="ECO:0000259" key="4">
    <source>
        <dbReference type="PROSITE" id="PS50144"/>
    </source>
</evidence>
<feature type="non-terminal residue" evidence="5">
    <location>
        <position position="1"/>
    </location>
</feature>
<dbReference type="GO" id="GO:0016567">
    <property type="term" value="P:protein ubiquitination"/>
    <property type="evidence" value="ECO:0007669"/>
    <property type="project" value="InterPro"/>
</dbReference>
<protein>
    <recommendedName>
        <fullName evidence="7">BTB domain-containing protein</fullName>
    </recommendedName>
</protein>
<evidence type="ECO:0000313" key="6">
    <source>
        <dbReference type="Proteomes" id="UP000324897"/>
    </source>
</evidence>
<dbReference type="PANTHER" id="PTHR26379:SF396">
    <property type="entry name" value="BTB_POZ DOMAIN CONTAINING PROTEIN"/>
    <property type="match status" value="1"/>
</dbReference>
<reference evidence="5 6" key="1">
    <citation type="journal article" date="2019" name="Sci. Rep.">
        <title>A high-quality genome of Eragrostis curvula grass provides insights into Poaceae evolution and supports new strategies to enhance forage quality.</title>
        <authorList>
            <person name="Carballo J."/>
            <person name="Santos B.A.C.M."/>
            <person name="Zappacosta D."/>
            <person name="Garbus I."/>
            <person name="Selva J.P."/>
            <person name="Gallo C.A."/>
            <person name="Diaz A."/>
            <person name="Albertini E."/>
            <person name="Caccamo M."/>
            <person name="Echenique V."/>
        </authorList>
    </citation>
    <scope>NUCLEOTIDE SEQUENCE [LARGE SCALE GENOMIC DNA]</scope>
    <source>
        <strain evidence="6">cv. Victoria</strain>
        <tissue evidence="5">Leaf</tissue>
    </source>
</reference>
<sequence length="382" mass="42175">MRPPASASAAGELSRSAIVGGTLTGHHLLDIDGYSHTKEIPNGQFIRSRQFRVGGHSWIILYYPNGRRPNSSEHIAVILSLVRGGAESVKARATFSLLDLAGKPVPSHTRTTGVRDFTICGYGYNRFVKRAWLEKSGHLKDDRFTIRCDLVVSVGLRTEERRAASSPFVVVPPSNLHRHLDNLLTTEEGADVTFQVAGETFRAHRYVLAARSPVFKAELLGAMKESSSNVVVRVDDMEAEVFRTLLGFVYTDTLPDYAELTEQEQAAMVQHLLVAADRYDLERMKLICEERLCNHIDVGSVVNILVLAEQHQCHGLKEACLGFLSSPSKLKALVRLAALQQLRFSNYSVSVISSATVTVFTVISSTAATVKQLQNSLPNRPY</sequence>
<accession>A0A5J9V6F7</accession>
<feature type="domain" description="MATH" evidence="4">
    <location>
        <begin position="24"/>
        <end position="150"/>
    </location>
</feature>
<comment type="pathway">
    <text evidence="1">Protein modification; protein ubiquitination.</text>
</comment>
<dbReference type="Pfam" id="PF24570">
    <property type="entry name" value="BACK_BPM_SPOP"/>
    <property type="match status" value="1"/>
</dbReference>
<dbReference type="Pfam" id="PF00651">
    <property type="entry name" value="BTB"/>
    <property type="match status" value="1"/>
</dbReference>
<evidence type="ECO:0008006" key="7">
    <source>
        <dbReference type="Google" id="ProtNLM"/>
    </source>
</evidence>
<comment type="caution">
    <text evidence="5">The sequence shown here is derived from an EMBL/GenBank/DDBJ whole genome shotgun (WGS) entry which is preliminary data.</text>
</comment>
<feature type="domain" description="BTB" evidence="3">
    <location>
        <begin position="190"/>
        <end position="254"/>
    </location>
</feature>